<keyword evidence="7" id="KW-1005">Bacterial flagellum biogenesis</keyword>
<dbReference type="SMART" id="SM00047">
    <property type="entry name" value="LYZ2"/>
    <property type="match status" value="1"/>
</dbReference>
<dbReference type="Proteomes" id="UP000460751">
    <property type="component" value="Unassembled WGS sequence"/>
</dbReference>
<dbReference type="AlphaFoldDB" id="A0A9X4YDY2"/>
<evidence type="ECO:0000256" key="12">
    <source>
        <dbReference type="SAM" id="MobiDB-lite"/>
    </source>
</evidence>
<dbReference type="Pfam" id="PF01832">
    <property type="entry name" value="Glucosaminidase"/>
    <property type="match status" value="1"/>
</dbReference>
<evidence type="ECO:0000256" key="6">
    <source>
        <dbReference type="ARBA" id="ARBA00022764"/>
    </source>
</evidence>
<dbReference type="PANTHER" id="PTHR33308:SF9">
    <property type="entry name" value="PEPTIDOGLYCAN HYDROLASE FLGJ"/>
    <property type="match status" value="1"/>
</dbReference>
<comment type="subcellular location">
    <subcellularLocation>
        <location evidence="2">Periplasm</location>
    </subcellularLocation>
</comment>
<protein>
    <recommendedName>
        <fullName evidence="5">Peptidoglycan hydrolase FlgJ</fullName>
    </recommendedName>
    <alternativeName>
        <fullName evidence="11">Muramidase FlgJ</fullName>
    </alternativeName>
</protein>
<keyword evidence="14" id="KW-0282">Flagellum</keyword>
<dbReference type="PRINTS" id="PR01002">
    <property type="entry name" value="FLGFLGJ"/>
</dbReference>
<dbReference type="PANTHER" id="PTHR33308">
    <property type="entry name" value="PEPTIDOGLYCAN HYDROLASE FLGJ"/>
    <property type="match status" value="1"/>
</dbReference>
<evidence type="ECO:0000256" key="10">
    <source>
        <dbReference type="ARBA" id="ARBA00023316"/>
    </source>
</evidence>
<keyword evidence="10" id="KW-0961">Cell wall biogenesis/degradation</keyword>
<comment type="caution">
    <text evidence="14">The sequence shown here is derived from an EMBL/GenBank/DDBJ whole genome shotgun (WGS) entry which is preliminary data.</text>
</comment>
<evidence type="ECO:0000313" key="14">
    <source>
        <dbReference type="EMBL" id="MYL27390.1"/>
    </source>
</evidence>
<keyword evidence="15" id="KW-1185">Reference proteome</keyword>
<keyword evidence="6" id="KW-0574">Periplasm</keyword>
<evidence type="ECO:0000256" key="8">
    <source>
        <dbReference type="ARBA" id="ARBA00022801"/>
    </source>
</evidence>
<comment type="similarity">
    <text evidence="4">In the C-terminal section; belongs to the glycosyl hydrolase 73 family.</text>
</comment>
<evidence type="ECO:0000256" key="7">
    <source>
        <dbReference type="ARBA" id="ARBA00022795"/>
    </source>
</evidence>
<evidence type="ECO:0000256" key="1">
    <source>
        <dbReference type="ARBA" id="ARBA00002954"/>
    </source>
</evidence>
<gene>
    <name evidence="14" type="primary">flgJ</name>
    <name evidence="14" type="ORF">GLW01_11355</name>
</gene>
<dbReference type="InterPro" id="IPR002901">
    <property type="entry name" value="MGlyc_endo_b_GlcNAc-like_dom"/>
</dbReference>
<feature type="compositionally biased region" description="Low complexity" evidence="12">
    <location>
        <begin position="147"/>
        <end position="162"/>
    </location>
</feature>
<evidence type="ECO:0000256" key="3">
    <source>
        <dbReference type="ARBA" id="ARBA00006880"/>
    </source>
</evidence>
<dbReference type="GO" id="GO:0016798">
    <property type="term" value="F:hydrolase activity, acting on glycosyl bonds"/>
    <property type="evidence" value="ECO:0007669"/>
    <property type="project" value="UniProtKB-KW"/>
</dbReference>
<evidence type="ECO:0000256" key="9">
    <source>
        <dbReference type="ARBA" id="ARBA00023295"/>
    </source>
</evidence>
<keyword evidence="8 14" id="KW-0378">Hydrolase</keyword>
<sequence>MIQSSAGGTSDAHIYTDMSAMSDLKRLADTDRDQALEKVAKQFEALFLQQMMKSMRSANEVFSEGNYLNSQETEQYQDMFDKQLTLSLTQERSIGIADQLVRQLGGGEQGADRPDARTSITDYSRQMPAPDPQLAERVDEVRQMMPEEGNASSDSAAGSGNELPEQFKGPEHFVQELSPIARDVSEQTGVPAQVMIAQAALETGWGRNMIGGEQEPSRNLFGIKADERWNGDKVEITTTEYRDGLPLKEKADFRAYPDYTSSFEDYASFLNENPRYQKVLQQADDPQAFAQALQDAGYATDPAYADKIQNIMERPTLGAVIDDGTEGE</sequence>
<evidence type="ECO:0000256" key="4">
    <source>
        <dbReference type="ARBA" id="ARBA00007974"/>
    </source>
</evidence>
<evidence type="ECO:0000313" key="15">
    <source>
        <dbReference type="Proteomes" id="UP000460751"/>
    </source>
</evidence>
<dbReference type="OrthoDB" id="289937at2"/>
<dbReference type="GO" id="GO:0004040">
    <property type="term" value="F:amidase activity"/>
    <property type="evidence" value="ECO:0007669"/>
    <property type="project" value="InterPro"/>
</dbReference>
<comment type="similarity">
    <text evidence="3">In the N-terminal section; belongs to the FlgJ family.</text>
</comment>
<dbReference type="EMBL" id="WMEX01000006">
    <property type="protein sequence ID" value="MYL27390.1"/>
    <property type="molecule type" value="Genomic_DNA"/>
</dbReference>
<proteinExistence type="inferred from homology"/>
<name>A0A9X4YDY2_9GAMM</name>
<dbReference type="RefSeq" id="WP_160899118.1">
    <property type="nucleotide sequence ID" value="NZ_WMEX01000006.1"/>
</dbReference>
<evidence type="ECO:0000256" key="5">
    <source>
        <dbReference type="ARBA" id="ARBA00013433"/>
    </source>
</evidence>
<evidence type="ECO:0000256" key="11">
    <source>
        <dbReference type="ARBA" id="ARBA00030835"/>
    </source>
</evidence>
<organism evidence="14 15">
    <name type="scientific">Vreelandella halophila</name>
    <dbReference type="NCBI Taxonomy" id="86177"/>
    <lineage>
        <taxon>Bacteria</taxon>
        <taxon>Pseudomonadati</taxon>
        <taxon>Pseudomonadota</taxon>
        <taxon>Gammaproteobacteria</taxon>
        <taxon>Oceanospirillales</taxon>
        <taxon>Halomonadaceae</taxon>
        <taxon>Vreelandella</taxon>
    </lineage>
</organism>
<dbReference type="GO" id="GO:0071555">
    <property type="term" value="P:cell wall organization"/>
    <property type="evidence" value="ECO:0007669"/>
    <property type="project" value="UniProtKB-KW"/>
</dbReference>
<feature type="region of interest" description="Disordered" evidence="12">
    <location>
        <begin position="147"/>
        <end position="166"/>
    </location>
</feature>
<dbReference type="InterPro" id="IPR019301">
    <property type="entry name" value="Flagellar_prot_FlgJ_N"/>
</dbReference>
<keyword evidence="9 14" id="KW-0326">Glycosidase</keyword>
<evidence type="ECO:0000256" key="2">
    <source>
        <dbReference type="ARBA" id="ARBA00004418"/>
    </source>
</evidence>
<reference evidence="14 15" key="1">
    <citation type="submission" date="2019-11" db="EMBL/GenBank/DDBJ databases">
        <title>Genome sequences of 17 halophilic strains isolated from different environments.</title>
        <authorList>
            <person name="Furrow R.E."/>
        </authorList>
    </citation>
    <scope>NUCLEOTIDE SEQUENCE [LARGE SCALE GENOMIC DNA]</scope>
    <source>
        <strain evidence="14 15">22507_15_FS</strain>
    </source>
</reference>
<dbReference type="GO" id="GO:0071973">
    <property type="term" value="P:bacterial-type flagellum-dependent cell motility"/>
    <property type="evidence" value="ECO:0007669"/>
    <property type="project" value="TreeGrafter"/>
</dbReference>
<feature type="domain" description="Mannosyl-glycoprotein endo-beta-N-acetylglucosamidase-like" evidence="13">
    <location>
        <begin position="163"/>
        <end position="322"/>
    </location>
</feature>
<keyword evidence="14" id="KW-0969">Cilium</keyword>
<dbReference type="NCBIfam" id="TIGR02541">
    <property type="entry name" value="flagell_FlgJ"/>
    <property type="match status" value="1"/>
</dbReference>
<dbReference type="Gene3D" id="2.10.70.40">
    <property type="entry name" value="peptidoglycan hydrolase"/>
    <property type="match status" value="1"/>
</dbReference>
<dbReference type="InterPro" id="IPR051056">
    <property type="entry name" value="Glycosyl_Hydrolase_73"/>
</dbReference>
<comment type="function">
    <text evidence="1">Flagellum-specific muramidase which hydrolyzes the peptidoglycan layer to assemble the rod structure in the periplasmic space.</text>
</comment>
<keyword evidence="14" id="KW-0966">Cell projection</keyword>
<dbReference type="GO" id="GO:0044780">
    <property type="term" value="P:bacterial-type flagellum assembly"/>
    <property type="evidence" value="ECO:0007669"/>
    <property type="project" value="InterPro"/>
</dbReference>
<dbReference type="Pfam" id="PF10135">
    <property type="entry name" value="Rod-binding"/>
    <property type="match status" value="1"/>
</dbReference>
<dbReference type="InterPro" id="IPR013377">
    <property type="entry name" value="FlgJ"/>
</dbReference>
<dbReference type="GO" id="GO:0042597">
    <property type="term" value="C:periplasmic space"/>
    <property type="evidence" value="ECO:0007669"/>
    <property type="project" value="UniProtKB-SubCell"/>
</dbReference>
<dbReference type="Gene3D" id="1.10.530.10">
    <property type="match status" value="1"/>
</dbReference>
<evidence type="ECO:0000259" key="13">
    <source>
        <dbReference type="SMART" id="SM00047"/>
    </source>
</evidence>
<accession>A0A9X4YDY2</accession>